<sequence length="70" mass="8199">MGNKIWRIDSDNLAAYTEDATVTVKIKRSYSDFHVMAEYFRFGKLIAIQYRVPEARKRSIKRLLNCQISA</sequence>
<dbReference type="RefSeq" id="WP_250260977.1">
    <property type="nucleotide sequence ID" value="NZ_CP097770.1"/>
</dbReference>
<accession>A0AAE9IDA1</accession>
<gene>
    <name evidence="1" type="ORF">MF626_000661</name>
</gene>
<dbReference type="EMBL" id="CP097770">
    <property type="protein sequence ID" value="URJ51254.1"/>
    <property type="molecule type" value="Genomic_DNA"/>
</dbReference>
<protein>
    <submittedName>
        <fullName evidence="1">Uncharacterized protein</fullName>
    </submittedName>
</protein>
<evidence type="ECO:0000313" key="1">
    <source>
        <dbReference type="EMBL" id="URJ51254.1"/>
    </source>
</evidence>
<evidence type="ECO:0000313" key="2">
    <source>
        <dbReference type="Proteomes" id="UP001055784"/>
    </source>
</evidence>
<dbReference type="Proteomes" id="UP001055784">
    <property type="component" value="Chromosome"/>
</dbReference>
<proteinExistence type="predicted"/>
<reference evidence="1" key="1">
    <citation type="submission" date="2022-11" db="EMBL/GenBank/DDBJ databases">
        <authorList>
            <person name="Vasilchenko N.G."/>
            <person name="Prazdnova E.V."/>
            <person name="Gorovtsov A.V."/>
            <person name="Chistyakov V.A."/>
            <person name="Pak M.L."/>
        </authorList>
    </citation>
    <scope>NUCLEOTIDE SEQUENCE</scope>
    <source>
        <strain evidence="1">R 4.5</strain>
    </source>
</reference>
<name>A0AAE9IDA1_PAEPO</name>
<dbReference type="AlphaFoldDB" id="A0AAE9IDA1"/>
<organism evidence="1 2">
    <name type="scientific">Paenibacillus polymyxa</name>
    <name type="common">Bacillus polymyxa</name>
    <dbReference type="NCBI Taxonomy" id="1406"/>
    <lineage>
        <taxon>Bacteria</taxon>
        <taxon>Bacillati</taxon>
        <taxon>Bacillota</taxon>
        <taxon>Bacilli</taxon>
        <taxon>Bacillales</taxon>
        <taxon>Paenibacillaceae</taxon>
        <taxon>Paenibacillus</taxon>
    </lineage>
</organism>